<sequence>MSDTSYTFDIPVDKSSIIKVIGVGGGGGNAVKYMYNLGINDVDFVVCNTDAQALKNNPVPKKLQIGVNLTAGLGAGAKPERGREAAQENKEEIRELLGEHTKMVFITAGMGGGTGTGAAPVIAQVAREMDILTVGIVTFPFGFEGRSKQRRALEGIEELKEYCDTVIVILNDKLKDIYSNMKVREAFAKADEILTTAAKSIAEIISVHAEVNVDFEDVKTVMKDSRASVMGSAEVHGEDRAIRAAEAAIASPLLNNRDIRGAKRILLSIMSGEDAELDMQELADITEFIQERAGEDAEDVIWGHGVVPELGEKIRVTVIATGFEDKEGEDDSDNNETQLLEAKKKIIDVDSGKTIRTESVASQVNAVQEENTPVPTEPVAHETVIKANPLPTTESVKVAPVSEPTVAPDRESQATSEPIEMEISVKDPVNDFSNPGDYGIPPVPADDEHENTGVVTYDLRDDEKTIEGKRHDISVPDEEEIRKKRRALEEERQRREREMYGHRPVEDEEDYKEMISQPAYLRRKKPLNEVKPSSEENASRFQVSPNNKLLGNNRFLHDNVD</sequence>
<evidence type="ECO:0000313" key="11">
    <source>
        <dbReference type="Proteomes" id="UP001310022"/>
    </source>
</evidence>
<keyword evidence="11" id="KW-1185">Reference proteome</keyword>
<dbReference type="CDD" id="cd02201">
    <property type="entry name" value="FtsZ_type1"/>
    <property type="match status" value="1"/>
</dbReference>
<comment type="subcellular location">
    <subcellularLocation>
        <location evidence="4">Cytoplasm</location>
    </subcellularLocation>
    <text evidence="4">Assembles at midcell at the inner surface of the cytoplasmic membrane.</text>
</comment>
<dbReference type="InterPro" id="IPR020805">
    <property type="entry name" value="Cell_div_FtsZ_CS"/>
</dbReference>
<dbReference type="InterPro" id="IPR003008">
    <property type="entry name" value="Tubulin_FtsZ_GTPase"/>
</dbReference>
<dbReference type="InterPro" id="IPR024757">
    <property type="entry name" value="FtsZ_C"/>
</dbReference>
<dbReference type="Pfam" id="PF00091">
    <property type="entry name" value="Tubulin"/>
    <property type="match status" value="1"/>
</dbReference>
<evidence type="ECO:0000256" key="1">
    <source>
        <dbReference type="ARBA" id="ARBA00009690"/>
    </source>
</evidence>
<comment type="subunit">
    <text evidence="4">Homodimer. Polymerizes to form a dynamic ring structure in a strictly GTP-dependent manner. Interacts directly with several other division proteins.</text>
</comment>
<dbReference type="FunFam" id="3.40.50.1440:FF:000001">
    <property type="entry name" value="Cell division protein FtsZ"/>
    <property type="match status" value="1"/>
</dbReference>
<reference evidence="10 11" key="1">
    <citation type="submission" date="2021-12" db="EMBL/GenBank/DDBJ databases">
        <title>Genome sequencing of bacteria with rrn-lacking chromosome and rrn-plasmid.</title>
        <authorList>
            <person name="Anda M."/>
            <person name="Iwasaki W."/>
        </authorList>
    </citation>
    <scope>NUCLEOTIDE SEQUENCE [LARGE SCALE GENOMIC DNA]</scope>
    <source>
        <strain evidence="10 11">NBRC 15940</strain>
    </source>
</reference>
<dbReference type="Proteomes" id="UP001310022">
    <property type="component" value="Unassembled WGS sequence"/>
</dbReference>
<evidence type="ECO:0000313" key="10">
    <source>
        <dbReference type="EMBL" id="GJM60539.1"/>
    </source>
</evidence>
<keyword evidence="4" id="KW-0963">Cytoplasm</keyword>
<dbReference type="InterPro" id="IPR045061">
    <property type="entry name" value="FtsZ/CetZ"/>
</dbReference>
<comment type="similarity">
    <text evidence="1 4 6">Belongs to the FtsZ family.</text>
</comment>
<dbReference type="SUPFAM" id="SSF55307">
    <property type="entry name" value="Tubulin C-terminal domain-like"/>
    <property type="match status" value="1"/>
</dbReference>
<proteinExistence type="inferred from homology"/>
<feature type="binding site" evidence="4">
    <location>
        <begin position="113"/>
        <end position="115"/>
    </location>
    <ligand>
        <name>GTP</name>
        <dbReference type="ChEBI" id="CHEBI:37565"/>
    </ligand>
</feature>
<dbReference type="EMBL" id="BQKE01000001">
    <property type="protein sequence ID" value="GJM60539.1"/>
    <property type="molecule type" value="Genomic_DNA"/>
</dbReference>
<dbReference type="GO" id="GO:0005737">
    <property type="term" value="C:cytoplasm"/>
    <property type="evidence" value="ECO:0007669"/>
    <property type="project" value="UniProtKB-SubCell"/>
</dbReference>
<accession>A0AAN4VUU3</accession>
<feature type="region of interest" description="Disordered" evidence="7">
    <location>
        <begin position="486"/>
        <end position="561"/>
    </location>
</feature>
<dbReference type="PRINTS" id="PR00423">
    <property type="entry name" value="CELLDVISFTSZ"/>
</dbReference>
<dbReference type="HAMAP" id="MF_00909">
    <property type="entry name" value="FtsZ"/>
    <property type="match status" value="1"/>
</dbReference>
<dbReference type="GO" id="GO:0000917">
    <property type="term" value="P:division septum assembly"/>
    <property type="evidence" value="ECO:0007669"/>
    <property type="project" value="UniProtKB-KW"/>
</dbReference>
<dbReference type="Gene3D" id="3.30.1330.20">
    <property type="entry name" value="Tubulin/FtsZ, C-terminal domain"/>
    <property type="match status" value="1"/>
</dbReference>
<organism evidence="10 11">
    <name type="scientific">Persicobacter diffluens</name>
    <dbReference type="NCBI Taxonomy" id="981"/>
    <lineage>
        <taxon>Bacteria</taxon>
        <taxon>Pseudomonadati</taxon>
        <taxon>Bacteroidota</taxon>
        <taxon>Cytophagia</taxon>
        <taxon>Cytophagales</taxon>
        <taxon>Persicobacteraceae</taxon>
        <taxon>Persicobacter</taxon>
    </lineage>
</organism>
<evidence type="ECO:0000256" key="5">
    <source>
        <dbReference type="NCBIfam" id="TIGR00065"/>
    </source>
</evidence>
<dbReference type="SUPFAM" id="SSF52490">
    <property type="entry name" value="Tubulin nucleotide-binding domain-like"/>
    <property type="match status" value="1"/>
</dbReference>
<feature type="binding site" evidence="4">
    <location>
        <begin position="25"/>
        <end position="29"/>
    </location>
    <ligand>
        <name>GTP</name>
        <dbReference type="ChEBI" id="CHEBI:37565"/>
    </ligand>
</feature>
<dbReference type="GO" id="GO:0005525">
    <property type="term" value="F:GTP binding"/>
    <property type="evidence" value="ECO:0007669"/>
    <property type="project" value="UniProtKB-UniRule"/>
</dbReference>
<comment type="caution">
    <text evidence="10">The sequence shown here is derived from an EMBL/GenBank/DDBJ whole genome shotgun (WGS) entry which is preliminary data.</text>
</comment>
<gene>
    <name evidence="4" type="primary">ftsZ</name>
    <name evidence="10" type="ORF">PEDI_10910</name>
</gene>
<evidence type="ECO:0000259" key="8">
    <source>
        <dbReference type="SMART" id="SM00864"/>
    </source>
</evidence>
<dbReference type="InterPro" id="IPR000158">
    <property type="entry name" value="Cell_div_FtsZ"/>
</dbReference>
<feature type="domain" description="Tubulin/FtsZ 2-layer sandwich" evidence="9">
    <location>
        <begin position="211"/>
        <end position="332"/>
    </location>
</feature>
<evidence type="ECO:0000256" key="2">
    <source>
        <dbReference type="ARBA" id="ARBA00022741"/>
    </source>
</evidence>
<keyword evidence="4 6" id="KW-0132">Cell division</keyword>
<comment type="function">
    <text evidence="4 6">Essential cell division protein that forms a contractile ring structure (Z ring) at the future cell division site. The regulation of the ring assembly controls the timing and the location of cell division. One of the functions of the FtsZ ring is to recruit other cell division proteins to the septum to produce a new cell wall between the dividing cells. Binds GTP and shows GTPase activity.</text>
</comment>
<dbReference type="GO" id="GO:0051258">
    <property type="term" value="P:protein polymerization"/>
    <property type="evidence" value="ECO:0007669"/>
    <property type="project" value="UniProtKB-UniRule"/>
</dbReference>
<dbReference type="InterPro" id="IPR036525">
    <property type="entry name" value="Tubulin/FtsZ_GTPase_sf"/>
</dbReference>
<evidence type="ECO:0000256" key="4">
    <source>
        <dbReference type="HAMAP-Rule" id="MF_00909"/>
    </source>
</evidence>
<keyword evidence="3 4" id="KW-0342">GTP-binding</keyword>
<feature type="binding site" evidence="4">
    <location>
        <position position="148"/>
    </location>
    <ligand>
        <name>GTP</name>
        <dbReference type="ChEBI" id="CHEBI:37565"/>
    </ligand>
</feature>
<evidence type="ECO:0000256" key="3">
    <source>
        <dbReference type="ARBA" id="ARBA00023134"/>
    </source>
</evidence>
<feature type="compositionally biased region" description="Basic and acidic residues" evidence="7">
    <location>
        <begin position="526"/>
        <end position="538"/>
    </location>
</feature>
<dbReference type="GO" id="GO:0043093">
    <property type="term" value="P:FtsZ-dependent cytokinesis"/>
    <property type="evidence" value="ECO:0007669"/>
    <property type="project" value="UniProtKB-UniRule"/>
</dbReference>
<dbReference type="SMART" id="SM00865">
    <property type="entry name" value="Tubulin_C"/>
    <property type="match status" value="1"/>
</dbReference>
<evidence type="ECO:0000256" key="6">
    <source>
        <dbReference type="RuleBase" id="RU000631"/>
    </source>
</evidence>
<dbReference type="AlphaFoldDB" id="A0AAN4VUU3"/>
<dbReference type="InterPro" id="IPR008280">
    <property type="entry name" value="Tub_FtsZ_C"/>
</dbReference>
<dbReference type="Pfam" id="PF12327">
    <property type="entry name" value="FtsZ_C"/>
    <property type="match status" value="1"/>
</dbReference>
<feature type="binding site" evidence="4">
    <location>
        <position position="144"/>
    </location>
    <ligand>
        <name>GTP</name>
        <dbReference type="ChEBI" id="CHEBI:37565"/>
    </ligand>
</feature>
<keyword evidence="2 4" id="KW-0547">Nucleotide-binding</keyword>
<feature type="domain" description="Tubulin/FtsZ GTPase" evidence="8">
    <location>
        <begin position="17"/>
        <end position="209"/>
    </location>
</feature>
<keyword evidence="4 6" id="KW-0717">Septation</keyword>
<feature type="compositionally biased region" description="Polar residues" evidence="7">
    <location>
        <begin position="539"/>
        <end position="550"/>
    </location>
</feature>
<dbReference type="InterPro" id="IPR037103">
    <property type="entry name" value="Tubulin/FtsZ-like_C"/>
</dbReference>
<dbReference type="InterPro" id="IPR018316">
    <property type="entry name" value="Tubulin/FtsZ_2-layer-sand-dom"/>
</dbReference>
<evidence type="ECO:0000259" key="9">
    <source>
        <dbReference type="SMART" id="SM00865"/>
    </source>
</evidence>
<dbReference type="RefSeq" id="WP_060685921.1">
    <property type="nucleotide sequence ID" value="NZ_BQKE01000001.1"/>
</dbReference>
<evidence type="ECO:0000256" key="7">
    <source>
        <dbReference type="SAM" id="MobiDB-lite"/>
    </source>
</evidence>
<dbReference type="GO" id="GO:0032153">
    <property type="term" value="C:cell division site"/>
    <property type="evidence" value="ECO:0007669"/>
    <property type="project" value="UniProtKB-UniRule"/>
</dbReference>
<protein>
    <recommendedName>
        <fullName evidence="4 5">Cell division protein FtsZ</fullName>
    </recommendedName>
</protein>
<dbReference type="PROSITE" id="PS01134">
    <property type="entry name" value="FTSZ_1"/>
    <property type="match status" value="1"/>
</dbReference>
<keyword evidence="4 6" id="KW-0131">Cell cycle</keyword>
<name>A0AAN4VUU3_9BACT</name>
<dbReference type="PROSITE" id="PS01135">
    <property type="entry name" value="FTSZ_2"/>
    <property type="match status" value="1"/>
</dbReference>
<dbReference type="Gene3D" id="3.40.50.1440">
    <property type="entry name" value="Tubulin/FtsZ, GTPase domain"/>
    <property type="match status" value="1"/>
</dbReference>
<feature type="compositionally biased region" description="Basic and acidic residues" evidence="7">
    <location>
        <begin position="487"/>
        <end position="505"/>
    </location>
</feature>
<dbReference type="SMART" id="SM00864">
    <property type="entry name" value="Tubulin"/>
    <property type="match status" value="1"/>
</dbReference>
<dbReference type="GO" id="GO:0003924">
    <property type="term" value="F:GTPase activity"/>
    <property type="evidence" value="ECO:0007669"/>
    <property type="project" value="UniProtKB-UniRule"/>
</dbReference>
<dbReference type="NCBIfam" id="TIGR00065">
    <property type="entry name" value="ftsZ"/>
    <property type="match status" value="1"/>
</dbReference>
<dbReference type="PANTHER" id="PTHR30314:SF3">
    <property type="entry name" value="MITOCHONDRIAL DIVISION PROTEIN FSZA"/>
    <property type="match status" value="1"/>
</dbReference>
<dbReference type="PANTHER" id="PTHR30314">
    <property type="entry name" value="CELL DIVISION PROTEIN FTSZ-RELATED"/>
    <property type="match status" value="1"/>
</dbReference>
<feature type="binding site" evidence="4">
    <location>
        <position position="191"/>
    </location>
    <ligand>
        <name>GTP</name>
        <dbReference type="ChEBI" id="CHEBI:37565"/>
    </ligand>
</feature>